<proteinExistence type="inferred from homology"/>
<comment type="subcellular location">
    <subcellularLocation>
        <location evidence="1">Cell membrane</location>
        <topology evidence="1">Multi-pass membrane protein</topology>
    </subcellularLocation>
</comment>
<evidence type="ECO:0000256" key="8">
    <source>
        <dbReference type="ARBA" id="ARBA00022989"/>
    </source>
</evidence>
<evidence type="ECO:0000256" key="11">
    <source>
        <dbReference type="SAM" id="Phobius"/>
    </source>
</evidence>
<evidence type="ECO:0000256" key="3">
    <source>
        <dbReference type="ARBA" id="ARBA00018997"/>
    </source>
</evidence>
<reference evidence="12" key="1">
    <citation type="journal article" date="2020" name="mSystems">
        <title>Genome- and Community-Level Interaction Insights into Carbon Utilization and Element Cycling Functions of Hydrothermarchaeota in Hydrothermal Sediment.</title>
        <authorList>
            <person name="Zhou Z."/>
            <person name="Liu Y."/>
            <person name="Xu W."/>
            <person name="Pan J."/>
            <person name="Luo Z.H."/>
            <person name="Li M."/>
        </authorList>
    </citation>
    <scope>NUCLEOTIDE SEQUENCE [LARGE SCALE GENOMIC DNA]</scope>
    <source>
        <strain evidence="12">SpSt-488</strain>
    </source>
</reference>
<evidence type="ECO:0000256" key="2">
    <source>
        <dbReference type="ARBA" id="ARBA00009165"/>
    </source>
</evidence>
<feature type="transmembrane region" description="Helical" evidence="11">
    <location>
        <begin position="6"/>
        <end position="21"/>
    </location>
</feature>
<keyword evidence="4" id="KW-1003">Cell membrane</keyword>
<dbReference type="PIRSF" id="PIRSF016933">
    <property type="entry name" value="PrsW"/>
    <property type="match status" value="1"/>
</dbReference>
<sequence length="254" mass="28213">MLWLLLLALAPGLVLFLFFYFRDRYRKEPAGALAVTFVLGALAVFPAMAVSFTLQRLTGWSPHTPNLLHAFAGAIIIVGLVEEGWKFLVVRFYSWHRREFDEPYDGIMYSITAALGFATLENILYVLTGGFGVGVMRAFLAVPAHAFNGVVMGYFLGEAKFAGTIRRSHLLSATALGLAVLAHGVYDFIVFTLARRPLMLVNLVVFAVLTWVLFFEATRRQAEKSARAHPALSAARRDLLEPEPDRPPDRPDSP</sequence>
<dbReference type="AlphaFoldDB" id="A0A7C4CA68"/>
<comment type="similarity">
    <text evidence="2">Belongs to the protease PrsW family.</text>
</comment>
<dbReference type="PANTHER" id="PTHR36844">
    <property type="entry name" value="PROTEASE PRSW"/>
    <property type="match status" value="1"/>
</dbReference>
<feature type="compositionally biased region" description="Basic and acidic residues" evidence="10">
    <location>
        <begin position="235"/>
        <end position="254"/>
    </location>
</feature>
<dbReference type="EMBL" id="DSUT01000013">
    <property type="protein sequence ID" value="HGK27493.1"/>
    <property type="molecule type" value="Genomic_DNA"/>
</dbReference>
<keyword evidence="9 11" id="KW-0472">Membrane</keyword>
<organism evidence="12">
    <name type="scientific">candidate division WOR-3 bacterium</name>
    <dbReference type="NCBI Taxonomy" id="2052148"/>
    <lineage>
        <taxon>Bacteria</taxon>
        <taxon>Bacteria division WOR-3</taxon>
    </lineage>
</organism>
<evidence type="ECO:0000256" key="5">
    <source>
        <dbReference type="ARBA" id="ARBA00022670"/>
    </source>
</evidence>
<dbReference type="GO" id="GO:0005886">
    <property type="term" value="C:plasma membrane"/>
    <property type="evidence" value="ECO:0007669"/>
    <property type="project" value="UniProtKB-SubCell"/>
</dbReference>
<keyword evidence="8 11" id="KW-1133">Transmembrane helix</keyword>
<keyword evidence="6 11" id="KW-0812">Transmembrane</keyword>
<dbReference type="PANTHER" id="PTHR36844:SF1">
    <property type="entry name" value="PROTEASE PRSW"/>
    <property type="match status" value="1"/>
</dbReference>
<feature type="transmembrane region" description="Helical" evidence="11">
    <location>
        <begin position="66"/>
        <end position="85"/>
    </location>
</feature>
<evidence type="ECO:0000256" key="9">
    <source>
        <dbReference type="ARBA" id="ARBA00023136"/>
    </source>
</evidence>
<feature type="transmembrane region" description="Helical" evidence="11">
    <location>
        <begin position="106"/>
        <end position="128"/>
    </location>
</feature>
<feature type="transmembrane region" description="Helical" evidence="11">
    <location>
        <begin position="168"/>
        <end position="186"/>
    </location>
</feature>
<evidence type="ECO:0000256" key="10">
    <source>
        <dbReference type="SAM" id="MobiDB-lite"/>
    </source>
</evidence>
<comment type="caution">
    <text evidence="12">The sequence shown here is derived from an EMBL/GenBank/DDBJ whole genome shotgun (WGS) entry which is preliminary data.</text>
</comment>
<keyword evidence="5 12" id="KW-0645">Protease</keyword>
<feature type="transmembrane region" description="Helical" evidence="11">
    <location>
        <begin position="134"/>
        <end position="156"/>
    </location>
</feature>
<gene>
    <name evidence="12" type="ORF">ENS41_00865</name>
</gene>
<protein>
    <recommendedName>
        <fullName evidence="3">Protease PrsW</fullName>
    </recommendedName>
</protein>
<keyword evidence="12" id="KW-0482">Metalloprotease</keyword>
<evidence type="ECO:0000256" key="7">
    <source>
        <dbReference type="ARBA" id="ARBA00022801"/>
    </source>
</evidence>
<feature type="region of interest" description="Disordered" evidence="10">
    <location>
        <begin position="223"/>
        <end position="254"/>
    </location>
</feature>
<dbReference type="GO" id="GO:0008237">
    <property type="term" value="F:metallopeptidase activity"/>
    <property type="evidence" value="ECO:0007669"/>
    <property type="project" value="UniProtKB-KW"/>
</dbReference>
<dbReference type="GO" id="GO:0006508">
    <property type="term" value="P:proteolysis"/>
    <property type="evidence" value="ECO:0007669"/>
    <property type="project" value="UniProtKB-KW"/>
</dbReference>
<evidence type="ECO:0000256" key="1">
    <source>
        <dbReference type="ARBA" id="ARBA00004651"/>
    </source>
</evidence>
<dbReference type="InterPro" id="IPR023596">
    <property type="entry name" value="Peptidase_PrsW_arch/bac"/>
</dbReference>
<accession>A0A7C4CA68</accession>
<feature type="transmembrane region" description="Helical" evidence="11">
    <location>
        <begin position="198"/>
        <end position="217"/>
    </location>
</feature>
<feature type="transmembrane region" description="Helical" evidence="11">
    <location>
        <begin position="33"/>
        <end position="54"/>
    </location>
</feature>
<evidence type="ECO:0000256" key="4">
    <source>
        <dbReference type="ARBA" id="ARBA00022475"/>
    </source>
</evidence>
<keyword evidence="7" id="KW-0378">Hydrolase</keyword>
<evidence type="ECO:0000313" key="12">
    <source>
        <dbReference type="EMBL" id="HGK27493.1"/>
    </source>
</evidence>
<evidence type="ECO:0000256" key="6">
    <source>
        <dbReference type="ARBA" id="ARBA00022692"/>
    </source>
</evidence>
<dbReference type="Pfam" id="PF13367">
    <property type="entry name" value="PrsW-protease"/>
    <property type="match status" value="1"/>
</dbReference>
<dbReference type="InterPro" id="IPR026898">
    <property type="entry name" value="PrsW"/>
</dbReference>
<name>A0A7C4CA68_UNCW3</name>